<dbReference type="Gene3D" id="1.10.238.10">
    <property type="entry name" value="EF-hand"/>
    <property type="match status" value="1"/>
</dbReference>
<dbReference type="RefSeq" id="WP_124145107.1">
    <property type="nucleotide sequence ID" value="NZ_CAWOKI010000066.1"/>
</dbReference>
<dbReference type="PANTHER" id="PTHR23055">
    <property type="entry name" value="CALCIUM BINDING PROTEINS"/>
    <property type="match status" value="1"/>
</dbReference>
<dbReference type="PANTHER" id="PTHR23055:SF178">
    <property type="entry name" value="NEUROCALCIN HOMOLOG"/>
    <property type="match status" value="1"/>
</dbReference>
<evidence type="ECO:0000256" key="3">
    <source>
        <dbReference type="ARBA" id="ARBA00022723"/>
    </source>
</evidence>
<evidence type="ECO:0000259" key="6">
    <source>
        <dbReference type="PROSITE" id="PS50222"/>
    </source>
</evidence>
<keyword evidence="3" id="KW-0479">Metal-binding</keyword>
<comment type="similarity">
    <text evidence="1">Belongs to the recoverin family.</text>
</comment>
<dbReference type="GO" id="GO:0005509">
    <property type="term" value="F:calcium ion binding"/>
    <property type="evidence" value="ECO:0007669"/>
    <property type="project" value="InterPro"/>
</dbReference>
<keyword evidence="2" id="KW-0519">Myristate</keyword>
<evidence type="ECO:0000256" key="2">
    <source>
        <dbReference type="ARBA" id="ARBA00022707"/>
    </source>
</evidence>
<evidence type="ECO:0000256" key="1">
    <source>
        <dbReference type="ARBA" id="ARBA00006049"/>
    </source>
</evidence>
<dbReference type="InterPro" id="IPR028846">
    <property type="entry name" value="Recoverin"/>
</dbReference>
<dbReference type="SMART" id="SM00054">
    <property type="entry name" value="EFh"/>
    <property type="match status" value="3"/>
</dbReference>
<dbReference type="InterPro" id="IPR002048">
    <property type="entry name" value="EF_hand_dom"/>
</dbReference>
<gene>
    <name evidence="7" type="ORF">D5R40_28540</name>
</gene>
<sequence length="179" mass="20665">MLSPFVQRKLALAFYQYDQSKNGLLEKEDLQLIAKRIAESFGLKKEDSKYQEILDTYAKVWDHYLSPADTDGDGKVSLIEFLEVREKMQPSQIEKNQEVNKVMFDCLDIDGSGTISFKEYDILLKALGETNEESIKRGFENMDLNKNGSRSRDEYAKIRSGYFSSDDPEYASRLFYGSF</sequence>
<keyword evidence="4" id="KW-0677">Repeat</keyword>
<dbReference type="OrthoDB" id="451568at2"/>
<evidence type="ECO:0000256" key="4">
    <source>
        <dbReference type="ARBA" id="ARBA00022737"/>
    </source>
</evidence>
<dbReference type="PROSITE" id="PS50222">
    <property type="entry name" value="EF_HAND_2"/>
    <property type="match status" value="1"/>
</dbReference>
<dbReference type="PROSITE" id="PS00018">
    <property type="entry name" value="EF_HAND_1"/>
    <property type="match status" value="3"/>
</dbReference>
<dbReference type="AlphaFoldDB" id="A0A3N6NS81"/>
<dbReference type="InterPro" id="IPR011992">
    <property type="entry name" value="EF-hand-dom_pair"/>
</dbReference>
<name>A0A3N6NS81_9CYAN</name>
<organism evidence="7 8">
    <name type="scientific">Okeania hirsuta</name>
    <dbReference type="NCBI Taxonomy" id="1458930"/>
    <lineage>
        <taxon>Bacteria</taxon>
        <taxon>Bacillati</taxon>
        <taxon>Cyanobacteriota</taxon>
        <taxon>Cyanophyceae</taxon>
        <taxon>Oscillatoriophycideae</taxon>
        <taxon>Oscillatoriales</taxon>
        <taxon>Microcoleaceae</taxon>
        <taxon>Okeania</taxon>
    </lineage>
</organism>
<keyword evidence="8" id="KW-1185">Reference proteome</keyword>
<evidence type="ECO:0000313" key="8">
    <source>
        <dbReference type="Proteomes" id="UP000269154"/>
    </source>
</evidence>
<proteinExistence type="inferred from homology"/>
<dbReference type="Pfam" id="PF13833">
    <property type="entry name" value="EF-hand_8"/>
    <property type="match status" value="1"/>
</dbReference>
<keyword evidence="5" id="KW-0449">Lipoprotein</keyword>
<dbReference type="Proteomes" id="UP000269154">
    <property type="component" value="Unassembled WGS sequence"/>
</dbReference>
<dbReference type="InterPro" id="IPR018247">
    <property type="entry name" value="EF_Hand_1_Ca_BS"/>
</dbReference>
<feature type="domain" description="EF-hand" evidence="6">
    <location>
        <begin position="95"/>
        <end position="130"/>
    </location>
</feature>
<dbReference type="EMBL" id="RCBY01000280">
    <property type="protein sequence ID" value="RQH26134.1"/>
    <property type="molecule type" value="Genomic_DNA"/>
</dbReference>
<comment type="caution">
    <text evidence="7">The sequence shown here is derived from an EMBL/GenBank/DDBJ whole genome shotgun (WGS) entry which is preliminary data.</text>
</comment>
<evidence type="ECO:0000256" key="5">
    <source>
        <dbReference type="ARBA" id="ARBA00023288"/>
    </source>
</evidence>
<protein>
    <submittedName>
        <fullName evidence="7">EF-hand domain-containing protein</fullName>
    </submittedName>
</protein>
<dbReference type="CDD" id="cd00051">
    <property type="entry name" value="EFh"/>
    <property type="match status" value="1"/>
</dbReference>
<reference evidence="7 8" key="1">
    <citation type="journal article" date="2018" name="ACS Chem. Biol.">
        <title>Ketoreductase domain dysfunction expands chemodiversity: malyngamide biosynthesis in the cyanobacterium Okeania hirsuta.</title>
        <authorList>
            <person name="Moss N.A."/>
            <person name="Leao T."/>
            <person name="Rankin M."/>
            <person name="McCullough T.M."/>
            <person name="Qu P."/>
            <person name="Korobeynikov A."/>
            <person name="Smith J.L."/>
            <person name="Gerwick L."/>
            <person name="Gerwick W.H."/>
        </authorList>
    </citation>
    <scope>NUCLEOTIDE SEQUENCE [LARGE SCALE GENOMIC DNA]</scope>
    <source>
        <strain evidence="7 8">PAB10Feb10-1</strain>
    </source>
</reference>
<accession>A0A3N6NS81</accession>
<dbReference type="Pfam" id="PF13499">
    <property type="entry name" value="EF-hand_7"/>
    <property type="match status" value="1"/>
</dbReference>
<dbReference type="SUPFAM" id="SSF47473">
    <property type="entry name" value="EF-hand"/>
    <property type="match status" value="1"/>
</dbReference>
<evidence type="ECO:0000313" key="7">
    <source>
        <dbReference type="EMBL" id="RQH26134.1"/>
    </source>
</evidence>